<protein>
    <submittedName>
        <fullName evidence="2">Uncharacterized protein</fullName>
    </submittedName>
</protein>
<feature type="chain" id="PRO_5001652083" evidence="1">
    <location>
        <begin position="19"/>
        <end position="126"/>
    </location>
</feature>
<dbReference type="AlphaFoldDB" id="A0A068QPI5"/>
<dbReference type="HOGENOM" id="CLU_2025141_0_0_6"/>
<evidence type="ECO:0000313" key="5">
    <source>
        <dbReference type="Proteomes" id="UP000324170"/>
    </source>
</evidence>
<evidence type="ECO:0000313" key="2">
    <source>
        <dbReference type="EMBL" id="CDG16694.1"/>
    </source>
</evidence>
<organism evidence="2 4">
    <name type="scientific">Xenorhabdus doucetiae</name>
    <dbReference type="NCBI Taxonomy" id="351671"/>
    <lineage>
        <taxon>Bacteria</taxon>
        <taxon>Pseudomonadati</taxon>
        <taxon>Pseudomonadota</taxon>
        <taxon>Gammaproteobacteria</taxon>
        <taxon>Enterobacterales</taxon>
        <taxon>Morganellaceae</taxon>
        <taxon>Xenorhabdus</taxon>
    </lineage>
</organism>
<dbReference type="Proteomes" id="UP000324170">
    <property type="component" value="Unassembled WGS sequence"/>
</dbReference>
<keyword evidence="1" id="KW-0732">Signal</keyword>
<accession>A0A068QPI5</accession>
<dbReference type="RefSeq" id="WP_052705641.1">
    <property type="nucleotide sequence ID" value="NZ_CAWMED010000001.1"/>
</dbReference>
<reference evidence="3 5" key="2">
    <citation type="submission" date="2019-07" db="EMBL/GenBank/DDBJ databases">
        <title>Genomic Encyclopedia of Type Strains, Phase I: the one thousand microbial genomes (KMG-I) project.</title>
        <authorList>
            <person name="Kyrpides N."/>
        </authorList>
    </citation>
    <scope>NUCLEOTIDE SEQUENCE [LARGE SCALE GENOMIC DNA]</scope>
    <source>
        <strain evidence="3 5">DSM 17909</strain>
    </source>
</reference>
<proteinExistence type="predicted"/>
<evidence type="ECO:0000256" key="1">
    <source>
        <dbReference type="SAM" id="SignalP"/>
    </source>
</evidence>
<dbReference type="Proteomes" id="UP000032721">
    <property type="component" value="Chromosome"/>
</dbReference>
<evidence type="ECO:0000313" key="4">
    <source>
        <dbReference type="Proteomes" id="UP000032721"/>
    </source>
</evidence>
<feature type="signal peptide" evidence="1">
    <location>
        <begin position="1"/>
        <end position="18"/>
    </location>
</feature>
<dbReference type="KEGG" id="xdo:XDD1_0991"/>
<evidence type="ECO:0000313" key="3">
    <source>
        <dbReference type="EMBL" id="TYP00392.1"/>
    </source>
</evidence>
<sequence>MKKLIALAILFVPGISLSSTNDDLDYCATSQSWIAQYVINRSFEKNKQLDRMKATSSLIERRKLIKGKKPIVFNEWGQLYTQTTEISIPYIDNHKKPVILIASSIISAEECSLTEPTYFDITPEND</sequence>
<dbReference type="EMBL" id="FO704550">
    <property type="protein sequence ID" value="CDG16694.1"/>
    <property type="molecule type" value="Genomic_DNA"/>
</dbReference>
<reference evidence="2 4" key="1">
    <citation type="submission" date="2013-07" db="EMBL/GenBank/DDBJ databases">
        <authorList>
            <person name="Genoscope - CEA"/>
        </authorList>
    </citation>
    <scope>NUCLEOTIDE SEQUENCE [LARGE SCALE GENOMIC DNA]</scope>
    <source>
        <strain evidence="2">FRM16</strain>
        <strain evidence="4">FRM16 / DSM 17909</strain>
    </source>
</reference>
<dbReference type="EMBL" id="VNHN01000065">
    <property type="protein sequence ID" value="TYP00392.1"/>
    <property type="molecule type" value="Genomic_DNA"/>
</dbReference>
<gene>
    <name evidence="3" type="ORF">LY16_03045</name>
    <name evidence="2" type="ORF">XDD1_0991</name>
</gene>
<dbReference type="OrthoDB" id="6445212at2"/>
<name>A0A068QPI5_9GAMM</name>
<keyword evidence="5" id="KW-1185">Reference proteome</keyword>